<comment type="caution">
    <text evidence="2">The sequence shown here is derived from an EMBL/GenBank/DDBJ whole genome shotgun (WGS) entry which is preliminary data.</text>
</comment>
<organism evidence="2 3">
    <name type="scientific">Candidatus Doudnabacteria bacterium RIFCSPHIGHO2_01_FULL_50_11</name>
    <dbReference type="NCBI Taxonomy" id="1817828"/>
    <lineage>
        <taxon>Bacteria</taxon>
        <taxon>Candidatus Doudnaibacteriota</taxon>
    </lineage>
</organism>
<dbReference type="AlphaFoldDB" id="A0A1F5PF61"/>
<dbReference type="CDD" id="cd03808">
    <property type="entry name" value="GT4_CapM-like"/>
    <property type="match status" value="1"/>
</dbReference>
<dbReference type="EMBL" id="MFEO01000032">
    <property type="protein sequence ID" value="OGE88586.1"/>
    <property type="molecule type" value="Genomic_DNA"/>
</dbReference>
<dbReference type="SUPFAM" id="SSF53756">
    <property type="entry name" value="UDP-Glycosyltransferase/glycogen phosphorylase"/>
    <property type="match status" value="1"/>
</dbReference>
<proteinExistence type="predicted"/>
<dbReference type="Pfam" id="PF13692">
    <property type="entry name" value="Glyco_trans_1_4"/>
    <property type="match status" value="1"/>
</dbReference>
<dbReference type="Pfam" id="PF13439">
    <property type="entry name" value="Glyco_transf_4"/>
    <property type="match status" value="1"/>
</dbReference>
<dbReference type="PANTHER" id="PTHR12526">
    <property type="entry name" value="GLYCOSYLTRANSFERASE"/>
    <property type="match status" value="1"/>
</dbReference>
<name>A0A1F5PF61_9BACT</name>
<accession>A0A1F5PF61</accession>
<dbReference type="Gene3D" id="3.40.50.2000">
    <property type="entry name" value="Glycogen Phosphorylase B"/>
    <property type="match status" value="2"/>
</dbReference>
<gene>
    <name evidence="2" type="ORF">A2722_03140</name>
</gene>
<dbReference type="Proteomes" id="UP000178377">
    <property type="component" value="Unassembled WGS sequence"/>
</dbReference>
<evidence type="ECO:0000313" key="3">
    <source>
        <dbReference type="Proteomes" id="UP000178377"/>
    </source>
</evidence>
<evidence type="ECO:0000313" key="2">
    <source>
        <dbReference type="EMBL" id="OGE88586.1"/>
    </source>
</evidence>
<protein>
    <recommendedName>
        <fullName evidence="1">Glycosyltransferase subfamily 4-like N-terminal domain-containing protein</fullName>
    </recommendedName>
</protein>
<feature type="domain" description="Glycosyltransferase subfamily 4-like N-terminal" evidence="1">
    <location>
        <begin position="19"/>
        <end position="184"/>
    </location>
</feature>
<dbReference type="STRING" id="1817828.A2722_03140"/>
<sequence>MKIIGQRPSILLVVTQANWGGAQKYIFDLASHLYGQYDVSVAAGTEDSDLKVRLEKIGVPFHPVPALVRAVSPFSDLQAVNQLKNLIRLLGPDIVHLNSSKAGVLGSIAAKLAGGCKVVFTIHGLVLQEPLSPLVWVAYWLAERLSAPLKDLWIAVSEADRLAARRYGLANDEKIKTIPIGLDFSTLSFLSRSQAREKLSLLTTTDLAAINVVGTIADFYPTKGLRYLAQAASEVVRRSPQTHFVVIGRGNAERLQTEIRHTGITKSFHIISSLSENAASLLPGFDLFVLSSVKEGLPYTLLEAAAAKLPILATSVGGIPDVIEDGANGLLVPPQNSAALAEAVLQLLSDPIRGRAMGMAAAERVKEFSLKSMVQKTKSAYATLG</sequence>
<reference evidence="2 3" key="1">
    <citation type="journal article" date="2016" name="Nat. Commun.">
        <title>Thousands of microbial genomes shed light on interconnected biogeochemical processes in an aquifer system.</title>
        <authorList>
            <person name="Anantharaman K."/>
            <person name="Brown C.T."/>
            <person name="Hug L.A."/>
            <person name="Sharon I."/>
            <person name="Castelle C.J."/>
            <person name="Probst A.J."/>
            <person name="Thomas B.C."/>
            <person name="Singh A."/>
            <person name="Wilkins M.J."/>
            <person name="Karaoz U."/>
            <person name="Brodie E.L."/>
            <person name="Williams K.H."/>
            <person name="Hubbard S.S."/>
            <person name="Banfield J.F."/>
        </authorList>
    </citation>
    <scope>NUCLEOTIDE SEQUENCE [LARGE SCALE GENOMIC DNA]</scope>
</reference>
<evidence type="ECO:0000259" key="1">
    <source>
        <dbReference type="Pfam" id="PF13439"/>
    </source>
</evidence>
<dbReference type="InterPro" id="IPR028098">
    <property type="entry name" value="Glyco_trans_4-like_N"/>
</dbReference>